<dbReference type="RefSeq" id="WP_119760749.1">
    <property type="nucleotide sequence ID" value="NZ_QYUM01000002.1"/>
</dbReference>
<feature type="domain" description="Calcineurin-like phosphoesterase" evidence="2">
    <location>
        <begin position="144"/>
        <end position="320"/>
    </location>
</feature>
<comment type="caution">
    <text evidence="3">The sequence shown here is derived from an EMBL/GenBank/DDBJ whole genome shotgun (WGS) entry which is preliminary data.</text>
</comment>
<evidence type="ECO:0000313" key="4">
    <source>
        <dbReference type="Proteomes" id="UP000286100"/>
    </source>
</evidence>
<sequence>MSNFSQQVFIISLVFSLVVGSLAGMLLRGTKQQTWLLPYCVIATLVHLSWLAWPVVPPAATELTRWAFAVWVGIVLVATALFPLFALAYIIARVRRKSLSHHIPAMYAGVCVMCAVALCVGGASLRIREETVLVSDLDPRLDGFRVANFGDVHVDRFIGPTDLEKAVRAVAGRDVDVLAITGDLIDDFRLIEPTLDALDDPRIPAIVAVIGNHEKMGNLAPVVNAYRSRKDRISLLIDSSTIVDHAGARAHFVGVDYAMGSDGSHMLPEAEQKQMMARQAASAFPKAGPGELVIALSHHPEFFPAAASQGAQLTLSSHTHGGQVEAFGRPLITAYDYMTGRYEANNKHLDVSAGFGHWLPLRMGVPREVVIVTLRRAKTNIAGTERANSSAQSVENRAARP</sequence>
<dbReference type="Pfam" id="PF00149">
    <property type="entry name" value="Metallophos"/>
    <property type="match status" value="1"/>
</dbReference>
<feature type="transmembrane region" description="Helical" evidence="1">
    <location>
        <begin position="104"/>
        <end position="125"/>
    </location>
</feature>
<reference evidence="3 4" key="1">
    <citation type="submission" date="2018-09" db="EMBL/GenBank/DDBJ databases">
        <authorList>
            <person name="Zhu H."/>
        </authorList>
    </citation>
    <scope>NUCLEOTIDE SEQUENCE [LARGE SCALE GENOMIC DNA]</scope>
    <source>
        <strain evidence="3 4">K2R01-6</strain>
    </source>
</reference>
<evidence type="ECO:0000256" key="1">
    <source>
        <dbReference type="SAM" id="Phobius"/>
    </source>
</evidence>
<dbReference type="AlphaFoldDB" id="A0A418WSA7"/>
<proteinExistence type="predicted"/>
<dbReference type="OrthoDB" id="9780884at2"/>
<dbReference type="GO" id="GO:0016787">
    <property type="term" value="F:hydrolase activity"/>
    <property type="evidence" value="ECO:0007669"/>
    <property type="project" value="InterPro"/>
</dbReference>
<gene>
    <name evidence="3" type="ORF">D3876_07395</name>
</gene>
<feature type="transmembrane region" description="Helical" evidence="1">
    <location>
        <begin position="34"/>
        <end position="56"/>
    </location>
</feature>
<protein>
    <recommendedName>
        <fullName evidence="2">Calcineurin-like phosphoesterase domain-containing protein</fullName>
    </recommendedName>
</protein>
<dbReference type="InterPro" id="IPR004843">
    <property type="entry name" value="Calcineurin-like_PHP"/>
</dbReference>
<name>A0A418WSA7_9SPHN</name>
<keyword evidence="1" id="KW-0472">Membrane</keyword>
<dbReference type="PANTHER" id="PTHR31302">
    <property type="entry name" value="TRANSMEMBRANE PROTEIN WITH METALLOPHOSPHOESTERASE DOMAIN-RELATED"/>
    <property type="match status" value="1"/>
</dbReference>
<keyword evidence="1" id="KW-0812">Transmembrane</keyword>
<evidence type="ECO:0000259" key="2">
    <source>
        <dbReference type="Pfam" id="PF00149"/>
    </source>
</evidence>
<dbReference type="SUPFAM" id="SSF56300">
    <property type="entry name" value="Metallo-dependent phosphatases"/>
    <property type="match status" value="1"/>
</dbReference>
<dbReference type="PANTHER" id="PTHR31302:SF0">
    <property type="entry name" value="TRANSMEMBRANE PROTEIN WITH METALLOPHOSPHOESTERASE DOMAIN"/>
    <property type="match status" value="1"/>
</dbReference>
<keyword evidence="1" id="KW-1133">Transmembrane helix</keyword>
<dbReference type="EMBL" id="QYUM01000002">
    <property type="protein sequence ID" value="RJF94076.1"/>
    <property type="molecule type" value="Genomic_DNA"/>
</dbReference>
<feature type="transmembrane region" description="Helical" evidence="1">
    <location>
        <begin position="6"/>
        <end position="27"/>
    </location>
</feature>
<feature type="transmembrane region" description="Helical" evidence="1">
    <location>
        <begin position="68"/>
        <end position="92"/>
    </location>
</feature>
<dbReference type="Gene3D" id="3.60.21.10">
    <property type="match status" value="1"/>
</dbReference>
<dbReference type="Proteomes" id="UP000286100">
    <property type="component" value="Unassembled WGS sequence"/>
</dbReference>
<organism evidence="3 4">
    <name type="scientific">Sphingomonas cavernae</name>
    <dbReference type="NCBI Taxonomy" id="2320861"/>
    <lineage>
        <taxon>Bacteria</taxon>
        <taxon>Pseudomonadati</taxon>
        <taxon>Pseudomonadota</taxon>
        <taxon>Alphaproteobacteria</taxon>
        <taxon>Sphingomonadales</taxon>
        <taxon>Sphingomonadaceae</taxon>
        <taxon>Sphingomonas</taxon>
    </lineage>
</organism>
<dbReference type="InterPro" id="IPR029052">
    <property type="entry name" value="Metallo-depent_PP-like"/>
</dbReference>
<evidence type="ECO:0000313" key="3">
    <source>
        <dbReference type="EMBL" id="RJF94076.1"/>
    </source>
</evidence>
<dbReference type="InterPro" id="IPR051158">
    <property type="entry name" value="Metallophosphoesterase_sf"/>
</dbReference>
<keyword evidence="4" id="KW-1185">Reference proteome</keyword>
<accession>A0A418WSA7</accession>